<proteinExistence type="predicted"/>
<name>A0A0B7NI23_9FUNG</name>
<dbReference type="PANTHER" id="PTHR12507">
    <property type="entry name" value="REDUCED GROWTH PHENOTYPE 1 RGP1, YEAST -RELATED"/>
    <property type="match status" value="1"/>
</dbReference>
<organism evidence="1 2">
    <name type="scientific">Parasitella parasitica</name>
    <dbReference type="NCBI Taxonomy" id="35722"/>
    <lineage>
        <taxon>Eukaryota</taxon>
        <taxon>Fungi</taxon>
        <taxon>Fungi incertae sedis</taxon>
        <taxon>Mucoromycota</taxon>
        <taxon>Mucoromycotina</taxon>
        <taxon>Mucoromycetes</taxon>
        <taxon>Mucorales</taxon>
        <taxon>Mucorineae</taxon>
        <taxon>Mucoraceae</taxon>
        <taxon>Parasitella</taxon>
    </lineage>
</organism>
<dbReference type="Proteomes" id="UP000054107">
    <property type="component" value="Unassembled WGS sequence"/>
</dbReference>
<evidence type="ECO:0000313" key="1">
    <source>
        <dbReference type="EMBL" id="CEP14982.1"/>
    </source>
</evidence>
<keyword evidence="2" id="KW-1185">Reference proteome</keyword>
<sequence>MSLSSLASSTYSYLTGSTIVATKEPDPTQETKKETQHIAEDFDLSDQTIEINDDAESMYAQSVYSSSRRSSIESTASTISPLSSRRYPNQLSRLSTSFYRSSSFTQKNYSEHVLWGFAQVVGQFIVDPKMLDSNIFAPLKSKTMYHPFGSSSLGGGGGGMLMRRPDSSYNKREFHDSVPVFSTPPSILFVDLHLAPGETVKYSYKLQLPKNIPPTHKGKSIKFNYSLVIGTQRSGGSSVKQTAIQGHVVQIPFRVFNHVSEDGSRPVYDLMSPEISYTDQAIIDSIPMKSSPTNEKTRKPITEKTKTVQSKARADFLDYIDGLLEKTACNKSVDKIMQKENDLYEHDQDTDEIDNMKGWSCRQNISHISNTTVINAEIATFDICKSNKRVAQLHLMKTLFRLGEPIQGIIDFEGAVIPTFQVSIYLESNEVVDDSIASRQPQYIARVSRKRHAEHHSFCRYDKRVSFSLNVPASESPEFYTSAMKLQYYLKIDFITGTSNASQPTFEDKLHRYHHASAQIAASNFDCQIPIHVFGCSSGSLTNIFGGPHAFAVQ</sequence>
<dbReference type="EMBL" id="LN731785">
    <property type="protein sequence ID" value="CEP14982.1"/>
    <property type="molecule type" value="Genomic_DNA"/>
</dbReference>
<gene>
    <name evidence="1" type="primary">PARPA_09173.1 scaffold 35568</name>
</gene>
<evidence type="ECO:0000313" key="2">
    <source>
        <dbReference type="Proteomes" id="UP000054107"/>
    </source>
</evidence>
<protein>
    <recommendedName>
        <fullName evidence="3">Rgp1-domain-containing protein</fullName>
    </recommendedName>
</protein>
<dbReference type="OrthoDB" id="1918at2759"/>
<reference evidence="1 2" key="1">
    <citation type="submission" date="2014-09" db="EMBL/GenBank/DDBJ databases">
        <authorList>
            <person name="Ellenberger Sabrina"/>
        </authorList>
    </citation>
    <scope>NUCLEOTIDE SEQUENCE [LARGE SCALE GENOMIC DNA]</scope>
    <source>
        <strain evidence="1 2">CBS 412.66</strain>
    </source>
</reference>
<evidence type="ECO:0008006" key="3">
    <source>
        <dbReference type="Google" id="ProtNLM"/>
    </source>
</evidence>
<dbReference type="STRING" id="35722.A0A0B7NI23"/>
<dbReference type="Pfam" id="PF08737">
    <property type="entry name" value="Rgp1"/>
    <property type="match status" value="1"/>
</dbReference>
<dbReference type="AlphaFoldDB" id="A0A0B7NI23"/>
<accession>A0A0B7NI23</accession>
<dbReference type="InterPro" id="IPR014848">
    <property type="entry name" value="Rgp1"/>
</dbReference>